<dbReference type="PANTHER" id="PTHR30605">
    <property type="entry name" value="ANHYDRO-N-ACETYLMURAMIC ACID KINASE"/>
    <property type="match status" value="1"/>
</dbReference>
<dbReference type="GO" id="GO:0009254">
    <property type="term" value="P:peptidoglycan turnover"/>
    <property type="evidence" value="ECO:0007669"/>
    <property type="project" value="InterPro"/>
</dbReference>
<dbReference type="Gene3D" id="3.30.420.40">
    <property type="match status" value="2"/>
</dbReference>
<protein>
    <submittedName>
        <fullName evidence="1">Anhydro-N-acetylmuramic acid kinase</fullName>
        <ecNumber evidence="1">2.7.1.-</ecNumber>
    </submittedName>
</protein>
<dbReference type="SUPFAM" id="SSF53067">
    <property type="entry name" value="Actin-like ATPase domain"/>
    <property type="match status" value="1"/>
</dbReference>
<evidence type="ECO:0000313" key="1">
    <source>
        <dbReference type="EMBL" id="EJP71454.1"/>
    </source>
</evidence>
<dbReference type="PANTHER" id="PTHR30605:SF0">
    <property type="entry name" value="ANHYDRO-N-ACETYLMURAMIC ACID KINASE"/>
    <property type="match status" value="1"/>
</dbReference>
<dbReference type="EC" id="2.7.1.-" evidence="1"/>
<dbReference type="InterPro" id="IPR005338">
    <property type="entry name" value="Anhydro_N_Ac-Mur_kinase"/>
</dbReference>
<dbReference type="Pfam" id="PF03702">
    <property type="entry name" value="AnmK"/>
    <property type="match status" value="1"/>
</dbReference>
<gene>
    <name evidence="1" type="primary">anmK</name>
    <name evidence="1" type="ORF">NT01SARS_1261</name>
</gene>
<dbReference type="GO" id="GO:0016773">
    <property type="term" value="F:phosphotransferase activity, alcohol group as acceptor"/>
    <property type="evidence" value="ECO:0007669"/>
    <property type="project" value="InterPro"/>
</dbReference>
<dbReference type="AlphaFoldDB" id="J4KRS3"/>
<sequence>MHNFFIGIMSGTSADSLDGCIVSFENEFKLIETESVDFGKNYKKVYEECIKSGYKVISDSNKLLQIEKILDEKSIELVEKLINKSGIEKKKISSIALSGQTVFHTNKRSYQIGNAQEVANASSINVCSDFRNFNIKQGGMGAPLIPAFHKYLYAENNTNKVIFNIGGIANGTYLKGEEISLASDVGPGNCLIDFYASKYYGFPFDNRGEIANQGAINEDLLIKLNESVKNMSYPRADDKNDYYNLVNDSISDVAPENIMRTVTEFTALKIEEFYKYCDSPDQVIFHGGGTKNIYLMKIIQSKIDTNVRTTDDEISSKFVEAAAFAYLAYKNQGIIFKPKL</sequence>
<organism evidence="1 2">
    <name type="scientific">SAR86 cluster bacterium SAR86A</name>
    <dbReference type="NCBI Taxonomy" id="1123866"/>
    <lineage>
        <taxon>Bacteria</taxon>
        <taxon>Pseudomonadati</taxon>
        <taxon>Pseudomonadota</taxon>
        <taxon>Gammaproteobacteria</taxon>
        <taxon>SAR86 cluster</taxon>
    </lineage>
</organism>
<accession>J4KRS3</accession>
<keyword evidence="1" id="KW-0808">Transferase</keyword>
<keyword evidence="1" id="KW-0418">Kinase</keyword>
<proteinExistence type="predicted"/>
<dbReference type="HOGENOM" id="CLU_038782_0_0_6"/>
<dbReference type="GO" id="GO:0016301">
    <property type="term" value="F:kinase activity"/>
    <property type="evidence" value="ECO:0007669"/>
    <property type="project" value="UniProtKB-KW"/>
</dbReference>
<reference evidence="1 2" key="1">
    <citation type="journal article" date="2012" name="ISME J.">
        <title>Genomic insights to SAR86, an abundant and uncultivated marine bacterial lineage.</title>
        <authorList>
            <person name="Dupont C.L."/>
            <person name="Rusch D.B."/>
            <person name="Yooseph S."/>
            <person name="Lombardo M.J."/>
            <person name="Richter R.A."/>
            <person name="Valas R."/>
            <person name="Novotny M."/>
            <person name="Yee-Greenbaum J."/>
            <person name="Selengut J.D."/>
            <person name="Haft D.H."/>
            <person name="Halpern A.L."/>
            <person name="Lasken R.S."/>
            <person name="Nealson K."/>
            <person name="Friedman R."/>
            <person name="Venter J.C."/>
        </authorList>
    </citation>
    <scope>NUCLEOTIDE SEQUENCE [LARGE SCALE GENOMIC DNA]</scope>
</reference>
<dbReference type="InterPro" id="IPR043129">
    <property type="entry name" value="ATPase_NBD"/>
</dbReference>
<dbReference type="STRING" id="1123866.NT01SARS_1261"/>
<dbReference type="Proteomes" id="UP000010305">
    <property type="component" value="Unassembled WGS sequence"/>
</dbReference>
<dbReference type="EMBL" id="JH611157">
    <property type="protein sequence ID" value="EJP71454.1"/>
    <property type="molecule type" value="Genomic_DNA"/>
</dbReference>
<evidence type="ECO:0000313" key="2">
    <source>
        <dbReference type="Proteomes" id="UP000010305"/>
    </source>
</evidence>
<dbReference type="GO" id="GO:0006040">
    <property type="term" value="P:amino sugar metabolic process"/>
    <property type="evidence" value="ECO:0007669"/>
    <property type="project" value="InterPro"/>
</dbReference>
<dbReference type="GO" id="GO:0005524">
    <property type="term" value="F:ATP binding"/>
    <property type="evidence" value="ECO:0007669"/>
    <property type="project" value="InterPro"/>
</dbReference>
<name>J4KRS3_9GAMM</name>